<evidence type="ECO:0000313" key="1">
    <source>
        <dbReference type="EMBL" id="EDX75029.1"/>
    </source>
</evidence>
<dbReference type="STRING" id="118168.MC7420_903"/>
<dbReference type="PANTHER" id="PTHR36382">
    <property type="entry name" value="OSJNBA0043L09.26 PROTEIN"/>
    <property type="match status" value="1"/>
</dbReference>
<keyword evidence="2" id="KW-1185">Reference proteome</keyword>
<dbReference type="eggNOG" id="ENOG5032TZB">
    <property type="taxonomic scope" value="Bacteria"/>
</dbReference>
<dbReference type="EMBL" id="DS989851">
    <property type="protein sequence ID" value="EDX75029.1"/>
    <property type="molecule type" value="Genomic_DNA"/>
</dbReference>
<protein>
    <submittedName>
        <fullName evidence="1">Uncharacterized protein</fullName>
    </submittedName>
</protein>
<dbReference type="PANTHER" id="PTHR36382:SF2">
    <property type="entry name" value="OS04G0635700 PROTEIN"/>
    <property type="match status" value="1"/>
</dbReference>
<accession>B4VTA4</accession>
<dbReference type="HOGENOM" id="CLU_192802_0_0_3"/>
<proteinExistence type="predicted"/>
<gene>
    <name evidence="1" type="ORF">MC7420_903</name>
</gene>
<organism evidence="1 2">
    <name type="scientific">Coleofasciculus chthonoplastes PCC 7420</name>
    <dbReference type="NCBI Taxonomy" id="118168"/>
    <lineage>
        <taxon>Bacteria</taxon>
        <taxon>Bacillati</taxon>
        <taxon>Cyanobacteriota</taxon>
        <taxon>Cyanophyceae</taxon>
        <taxon>Coleofasciculales</taxon>
        <taxon>Coleofasciculaceae</taxon>
        <taxon>Coleofasciculus</taxon>
    </lineage>
</organism>
<dbReference type="Proteomes" id="UP000003835">
    <property type="component" value="Unassembled WGS sequence"/>
</dbReference>
<evidence type="ECO:0000313" key="2">
    <source>
        <dbReference type="Proteomes" id="UP000003835"/>
    </source>
</evidence>
<name>B4VTA4_9CYAN</name>
<reference evidence="1 2" key="1">
    <citation type="submission" date="2008-07" db="EMBL/GenBank/DDBJ databases">
        <authorList>
            <person name="Tandeau de Marsac N."/>
            <person name="Ferriera S."/>
            <person name="Johnson J."/>
            <person name="Kravitz S."/>
            <person name="Beeson K."/>
            <person name="Sutton G."/>
            <person name="Rogers Y.-H."/>
            <person name="Friedman R."/>
            <person name="Frazier M."/>
            <person name="Venter J.C."/>
        </authorList>
    </citation>
    <scope>NUCLEOTIDE SEQUENCE [LARGE SCALE GENOMIC DNA]</scope>
    <source>
        <strain evidence="1 2">PCC 7420</strain>
    </source>
</reference>
<sequence length="105" mass="11860">MLPDAPWHVSTLLPQLPHPPFLMSQQPTTQFLSPEESAAVDQALLASHEKFLTRLTISSLRLLTHIAQDTGVAVEELTPQQVIDWFENDSKIRREQGSDAAFLKW</sequence>
<dbReference type="AlphaFoldDB" id="B4VTA4"/>